<evidence type="ECO:0000313" key="8">
    <source>
        <dbReference type="Proteomes" id="UP000593562"/>
    </source>
</evidence>
<evidence type="ECO:0000256" key="2">
    <source>
        <dbReference type="ARBA" id="ARBA00005852"/>
    </source>
</evidence>
<comment type="similarity">
    <text evidence="2">Belongs to the Cold-regulated 413 protein family.</text>
</comment>
<sequence>MTMATFSPSSTLPLQSYNNNEPFLSLRTPLHRSKLQFVSVTTGTSSSLCFSPLRTSISDERVLRMEKKKNRRGFSAVCYAAPLTARNLQWISTISSVYGFALEALHAHVHMTVVLMLSKGTAVKKSFIVPLFALQAPASIISWIRGEYGMWSAFLALLVRLFFFIPGELELPLTALLLLIVAPYQVINLRGTQEGAIISLMITAYLAYQHFSGAGSLQRAFDRGSVVATLAVIICITAVSCLLLI</sequence>
<keyword evidence="8" id="KW-1185">Reference proteome</keyword>
<proteinExistence type="inferred from homology"/>
<dbReference type="PANTHER" id="PTHR33596">
    <property type="entry name" value="COLD-REGULATED 413 PLASMA MEMBRANE PROTEIN 2"/>
    <property type="match status" value="1"/>
</dbReference>
<dbReference type="PANTHER" id="PTHR33596:SF17">
    <property type="entry name" value="COLD-REGULATED 413 INNER MEMBRANE PROTEIN 1, CHLOROPLASTIC-RELATED"/>
    <property type="match status" value="1"/>
</dbReference>
<dbReference type="Pfam" id="PF05562">
    <property type="entry name" value="WCOR413"/>
    <property type="match status" value="1"/>
</dbReference>
<gene>
    <name evidence="7" type="ORF">HS088_TW13G01194</name>
</gene>
<protein>
    <submittedName>
        <fullName evidence="7">Uncharacterized protein</fullName>
    </submittedName>
</protein>
<evidence type="ECO:0000256" key="6">
    <source>
        <dbReference type="SAM" id="Phobius"/>
    </source>
</evidence>
<keyword evidence="4 6" id="KW-1133">Transmembrane helix</keyword>
<accession>A0A7J7CWB5</accession>
<feature type="transmembrane region" description="Helical" evidence="6">
    <location>
        <begin position="196"/>
        <end position="214"/>
    </location>
</feature>
<keyword evidence="3 6" id="KW-0812">Transmembrane</keyword>
<organism evidence="7 8">
    <name type="scientific">Tripterygium wilfordii</name>
    <name type="common">Thunder God vine</name>
    <dbReference type="NCBI Taxonomy" id="458696"/>
    <lineage>
        <taxon>Eukaryota</taxon>
        <taxon>Viridiplantae</taxon>
        <taxon>Streptophyta</taxon>
        <taxon>Embryophyta</taxon>
        <taxon>Tracheophyta</taxon>
        <taxon>Spermatophyta</taxon>
        <taxon>Magnoliopsida</taxon>
        <taxon>eudicotyledons</taxon>
        <taxon>Gunneridae</taxon>
        <taxon>Pentapetalae</taxon>
        <taxon>rosids</taxon>
        <taxon>fabids</taxon>
        <taxon>Celastrales</taxon>
        <taxon>Celastraceae</taxon>
        <taxon>Tripterygium</taxon>
    </lineage>
</organism>
<comment type="subcellular location">
    <subcellularLocation>
        <location evidence="1">Membrane</location>
        <topology evidence="1">Multi-pass membrane protein</topology>
    </subcellularLocation>
</comment>
<dbReference type="GO" id="GO:0016020">
    <property type="term" value="C:membrane"/>
    <property type="evidence" value="ECO:0007669"/>
    <property type="project" value="UniProtKB-SubCell"/>
</dbReference>
<evidence type="ECO:0000256" key="1">
    <source>
        <dbReference type="ARBA" id="ARBA00004141"/>
    </source>
</evidence>
<dbReference type="InParanoid" id="A0A7J7CWB5"/>
<feature type="transmembrane region" description="Helical" evidence="6">
    <location>
        <begin position="171"/>
        <end position="189"/>
    </location>
</feature>
<reference evidence="7 8" key="1">
    <citation type="journal article" date="2020" name="Nat. Commun.">
        <title>Genome of Tripterygium wilfordii and identification of cytochrome P450 involved in triptolide biosynthesis.</title>
        <authorList>
            <person name="Tu L."/>
            <person name="Su P."/>
            <person name="Zhang Z."/>
            <person name="Gao L."/>
            <person name="Wang J."/>
            <person name="Hu T."/>
            <person name="Zhou J."/>
            <person name="Zhang Y."/>
            <person name="Zhao Y."/>
            <person name="Liu Y."/>
            <person name="Song Y."/>
            <person name="Tong Y."/>
            <person name="Lu Y."/>
            <person name="Yang J."/>
            <person name="Xu C."/>
            <person name="Jia M."/>
            <person name="Peters R.J."/>
            <person name="Huang L."/>
            <person name="Gao W."/>
        </authorList>
    </citation>
    <scope>NUCLEOTIDE SEQUENCE [LARGE SCALE GENOMIC DNA]</scope>
    <source>
        <strain evidence="8">cv. XIE 37</strain>
        <tissue evidence="7">Leaf</tissue>
    </source>
</reference>
<name>A0A7J7CWB5_TRIWF</name>
<dbReference type="AlphaFoldDB" id="A0A7J7CWB5"/>
<evidence type="ECO:0000256" key="4">
    <source>
        <dbReference type="ARBA" id="ARBA00022989"/>
    </source>
</evidence>
<dbReference type="InterPro" id="IPR008892">
    <property type="entry name" value="COR413"/>
</dbReference>
<dbReference type="FunCoup" id="A0A7J7CWB5">
    <property type="interactions" value="1162"/>
</dbReference>
<evidence type="ECO:0000256" key="3">
    <source>
        <dbReference type="ARBA" id="ARBA00022692"/>
    </source>
</evidence>
<dbReference type="EMBL" id="JAAARO010000013">
    <property type="protein sequence ID" value="KAF5738298.1"/>
    <property type="molecule type" value="Genomic_DNA"/>
</dbReference>
<comment type="caution">
    <text evidence="7">The sequence shown here is derived from an EMBL/GenBank/DDBJ whole genome shotgun (WGS) entry which is preliminary data.</text>
</comment>
<dbReference type="Proteomes" id="UP000593562">
    <property type="component" value="Unassembled WGS sequence"/>
</dbReference>
<evidence type="ECO:0000256" key="5">
    <source>
        <dbReference type="ARBA" id="ARBA00023136"/>
    </source>
</evidence>
<keyword evidence="5 6" id="KW-0472">Membrane</keyword>
<evidence type="ECO:0000313" key="7">
    <source>
        <dbReference type="EMBL" id="KAF5738298.1"/>
    </source>
</evidence>
<feature type="transmembrane region" description="Helical" evidence="6">
    <location>
        <begin position="226"/>
        <end position="244"/>
    </location>
</feature>